<accession>A0A5A5TX13</accession>
<reference evidence="2 3" key="1">
    <citation type="submission" date="2019-04" db="EMBL/GenBank/DDBJ databases">
        <title>A pseudo-fructophilic Leuconostoc citreum strain F192-5 isolated from peel of satsuma mandarin: the first report for isolation and characterization of strain-dependent fructophilic-like characteristics.</title>
        <authorList>
            <person name="Maeno S."/>
            <person name="Tanizawa Y."/>
            <person name="Kajikawa A."/>
            <person name="Kanesaki Y."/>
            <person name="Kubota E."/>
            <person name="Arita M."/>
            <person name="Leon D."/>
            <person name="Endo A."/>
        </authorList>
    </citation>
    <scope>NUCLEOTIDE SEQUENCE [LARGE SCALE GENOMIC DNA]</scope>
    <source>
        <strain evidence="2 3">F192-5</strain>
    </source>
</reference>
<comment type="caution">
    <text evidence="2">The sequence shown here is derived from an EMBL/GenBank/DDBJ whole genome shotgun (WGS) entry which is preliminary data.</text>
</comment>
<dbReference type="AlphaFoldDB" id="A0A5A5TX13"/>
<organism evidence="2 3">
    <name type="scientific">Leuconostoc citreum</name>
    <dbReference type="NCBI Taxonomy" id="33964"/>
    <lineage>
        <taxon>Bacteria</taxon>
        <taxon>Bacillati</taxon>
        <taxon>Bacillota</taxon>
        <taxon>Bacilli</taxon>
        <taxon>Lactobacillales</taxon>
        <taxon>Lactobacillaceae</taxon>
        <taxon>Leuconostoc</taxon>
    </lineage>
</organism>
<dbReference type="RefSeq" id="WP_223079310.1">
    <property type="nucleotide sequence ID" value="NZ_BJJW01000002.1"/>
</dbReference>
<evidence type="ECO:0000313" key="2">
    <source>
        <dbReference type="EMBL" id="GDZ82877.1"/>
    </source>
</evidence>
<protein>
    <recommendedName>
        <fullName evidence="1">FRG domain-containing protein</fullName>
    </recommendedName>
</protein>
<dbReference type="EMBL" id="BJJW01000002">
    <property type="protein sequence ID" value="GDZ82877.1"/>
    <property type="molecule type" value="Genomic_DNA"/>
</dbReference>
<name>A0A5A5TX13_LEUCI</name>
<evidence type="ECO:0000313" key="3">
    <source>
        <dbReference type="Proteomes" id="UP000323274"/>
    </source>
</evidence>
<dbReference type="SMART" id="SM00901">
    <property type="entry name" value="FRG"/>
    <property type="match status" value="1"/>
</dbReference>
<evidence type="ECO:0000259" key="1">
    <source>
        <dbReference type="SMART" id="SM00901"/>
    </source>
</evidence>
<gene>
    <name evidence="2" type="ORF">LCIT_01190</name>
</gene>
<dbReference type="InterPro" id="IPR014966">
    <property type="entry name" value="FRG-dom"/>
</dbReference>
<proteinExistence type="predicted"/>
<dbReference type="Proteomes" id="UP000323274">
    <property type="component" value="Unassembled WGS sequence"/>
</dbReference>
<sequence length="411" mass="48432">MEEKIVSSLTDFIGLINSISKKDDDFFYRGESMIFKRPLLSNGFRNNGSIDSGTLERMKDDFFRDVGLKLDQDSRDNFTAYSQHHGLPTQLLDITKNPLVALYFATEKQQEKEGVVYVLPDDSHIVDPLSDFILDNEKEFKSLNKDIYSAKMSFEQSGGKRIKFTNNHFLYQIYGRAEAIKSLEQFRYKDEYIEDSNIPLDTTLRLSSYILKAHRKNVKYSVIHSKSNYAKNEKDLKELMLLLDKYNDARSKKELVHFYKEFQKIDFVRNLVIDPDPGADSFFSDILTTDEYNPKPIFLLFIISLNIRDDNFPPFPKIIYRPSITFDRLTNQQASFIYQVSMHKSLVMDTNESDYINVVSTKYQNIQYDYRILIKNKKQIREELDRIGINEKFMYPDPDNVAHYIKQQYWK</sequence>
<dbReference type="Pfam" id="PF08867">
    <property type="entry name" value="FRG"/>
    <property type="match status" value="1"/>
</dbReference>
<feature type="domain" description="FRG" evidence="1">
    <location>
        <begin position="22"/>
        <end position="117"/>
    </location>
</feature>